<keyword evidence="3" id="KW-1185">Reference proteome</keyword>
<accession>A0A9P3G5Z1</accession>
<organism evidence="2 3">
    <name type="scientific">Phanerochaete sordida</name>
    <dbReference type="NCBI Taxonomy" id="48140"/>
    <lineage>
        <taxon>Eukaryota</taxon>
        <taxon>Fungi</taxon>
        <taxon>Dikarya</taxon>
        <taxon>Basidiomycota</taxon>
        <taxon>Agaricomycotina</taxon>
        <taxon>Agaricomycetes</taxon>
        <taxon>Polyporales</taxon>
        <taxon>Phanerochaetaceae</taxon>
        <taxon>Phanerochaete</taxon>
    </lineage>
</organism>
<evidence type="ECO:0000313" key="2">
    <source>
        <dbReference type="EMBL" id="GJE89853.1"/>
    </source>
</evidence>
<gene>
    <name evidence="2" type="ORF">PsYK624_059630</name>
</gene>
<evidence type="ECO:0000256" key="1">
    <source>
        <dbReference type="SAM" id="MobiDB-lite"/>
    </source>
</evidence>
<dbReference type="AlphaFoldDB" id="A0A9P3G5Z1"/>
<name>A0A9P3G5Z1_9APHY</name>
<dbReference type="EMBL" id="BPQB01000014">
    <property type="protein sequence ID" value="GJE89853.1"/>
    <property type="molecule type" value="Genomic_DNA"/>
</dbReference>
<reference evidence="2 3" key="1">
    <citation type="submission" date="2021-08" db="EMBL/GenBank/DDBJ databases">
        <title>Draft Genome Sequence of Phanerochaete sordida strain YK-624.</title>
        <authorList>
            <person name="Mori T."/>
            <person name="Dohra H."/>
            <person name="Suzuki T."/>
            <person name="Kawagishi H."/>
            <person name="Hirai H."/>
        </authorList>
    </citation>
    <scope>NUCLEOTIDE SEQUENCE [LARGE SCALE GENOMIC DNA]</scope>
    <source>
        <strain evidence="2 3">YK-624</strain>
    </source>
</reference>
<evidence type="ECO:0000313" key="3">
    <source>
        <dbReference type="Proteomes" id="UP000703269"/>
    </source>
</evidence>
<protein>
    <submittedName>
        <fullName evidence="2">Uncharacterized protein</fullName>
    </submittedName>
</protein>
<comment type="caution">
    <text evidence="2">The sequence shown here is derived from an EMBL/GenBank/DDBJ whole genome shotgun (WGS) entry which is preliminary data.</text>
</comment>
<dbReference type="Proteomes" id="UP000703269">
    <property type="component" value="Unassembled WGS sequence"/>
</dbReference>
<proteinExistence type="predicted"/>
<feature type="region of interest" description="Disordered" evidence="1">
    <location>
        <begin position="139"/>
        <end position="160"/>
    </location>
</feature>
<sequence>MVKRLNIPLVDTSLIVRLHRRNTYWKHSVQNERRGLMDRVAVDKVCADGDLTRPDDAALPCGAVPDALDVNFGFVFHLKMLRPNCDCLNRRLSSSKLDDALCDERCGVPTPLTASYSLRAGQCAHEIMSRIASRLSGKTCPTRDVKHGSTDLAARHRKSA</sequence>